<reference evidence="2" key="1">
    <citation type="submission" date="2021-06" db="EMBL/GenBank/DDBJ databases">
        <authorList>
            <person name="Kallberg Y."/>
            <person name="Tangrot J."/>
            <person name="Rosling A."/>
        </authorList>
    </citation>
    <scope>NUCLEOTIDE SEQUENCE</scope>
    <source>
        <strain evidence="2">IA702</strain>
    </source>
</reference>
<keyword evidence="1" id="KW-0472">Membrane</keyword>
<dbReference type="EMBL" id="CAJVPJ010000073">
    <property type="protein sequence ID" value="CAG8472303.1"/>
    <property type="molecule type" value="Genomic_DNA"/>
</dbReference>
<keyword evidence="1" id="KW-0812">Transmembrane</keyword>
<comment type="caution">
    <text evidence="2">The sequence shown here is derived from an EMBL/GenBank/DDBJ whole genome shotgun (WGS) entry which is preliminary data.</text>
</comment>
<keyword evidence="3" id="KW-1185">Reference proteome</keyword>
<gene>
    <name evidence="2" type="ORF">POCULU_LOCUS1104</name>
</gene>
<evidence type="ECO:0000313" key="3">
    <source>
        <dbReference type="Proteomes" id="UP000789572"/>
    </source>
</evidence>
<evidence type="ECO:0000256" key="1">
    <source>
        <dbReference type="SAM" id="Phobius"/>
    </source>
</evidence>
<name>A0A9N8W4Z3_9GLOM</name>
<dbReference type="AlphaFoldDB" id="A0A9N8W4Z3"/>
<protein>
    <submittedName>
        <fullName evidence="2">2050_t:CDS:1</fullName>
    </submittedName>
</protein>
<proteinExistence type="predicted"/>
<accession>A0A9N8W4Z3</accession>
<organism evidence="2 3">
    <name type="scientific">Paraglomus occultum</name>
    <dbReference type="NCBI Taxonomy" id="144539"/>
    <lineage>
        <taxon>Eukaryota</taxon>
        <taxon>Fungi</taxon>
        <taxon>Fungi incertae sedis</taxon>
        <taxon>Mucoromycota</taxon>
        <taxon>Glomeromycotina</taxon>
        <taxon>Glomeromycetes</taxon>
        <taxon>Paraglomerales</taxon>
        <taxon>Paraglomeraceae</taxon>
        <taxon>Paraglomus</taxon>
    </lineage>
</organism>
<dbReference type="Proteomes" id="UP000789572">
    <property type="component" value="Unassembled WGS sequence"/>
</dbReference>
<keyword evidence="1" id="KW-1133">Transmembrane helix</keyword>
<feature type="transmembrane region" description="Helical" evidence="1">
    <location>
        <begin position="21"/>
        <end position="40"/>
    </location>
</feature>
<evidence type="ECO:0000313" key="2">
    <source>
        <dbReference type="EMBL" id="CAG8472303.1"/>
    </source>
</evidence>
<sequence length="75" mass="8522">MSLKQFLTHRTISLESTMKTVCGFYLLVPRMMMALSLIMFDGKVVCQQARETIVDVFNHQWKELISVLVGCAGII</sequence>